<protein>
    <recommendedName>
        <fullName evidence="1">Heme NO-binding domain-containing protein</fullName>
    </recommendedName>
</protein>
<dbReference type="STRING" id="34690.A0A182TFI9"/>
<dbReference type="InterPro" id="IPR038158">
    <property type="entry name" value="H-NOX_domain_sf"/>
</dbReference>
<sequence>MIDSDNESGNENLGYSGACLPKQLQFVLWPVLVFCWELCPGAYVDNIHLQMRFTYRKMKSPSMQLTEVDENGAVLVYRSTRTGFSKYLRGQLLEIAKQLYGMDVSIKVLESQNDTPGGTTGPIAPQGGLKTVIVKYRLDFDNREYVRVLFMKPEVK</sequence>
<dbReference type="GO" id="GO:0004383">
    <property type="term" value="F:guanylate cyclase activity"/>
    <property type="evidence" value="ECO:0007669"/>
    <property type="project" value="TreeGrafter"/>
</dbReference>
<dbReference type="GO" id="GO:0008074">
    <property type="term" value="C:guanylate cyclase complex, soluble"/>
    <property type="evidence" value="ECO:0007669"/>
    <property type="project" value="TreeGrafter"/>
</dbReference>
<dbReference type="InterPro" id="IPR011644">
    <property type="entry name" value="Heme_NO-bd"/>
</dbReference>
<evidence type="ECO:0000313" key="2">
    <source>
        <dbReference type="EnsemblMetazoa" id="AMEC001399-PA"/>
    </source>
</evidence>
<dbReference type="VEuPathDB" id="VectorBase:AMEC001399"/>
<proteinExistence type="predicted"/>
<dbReference type="Proteomes" id="UP000075902">
    <property type="component" value="Unassembled WGS sequence"/>
</dbReference>
<dbReference type="SUPFAM" id="SSF111126">
    <property type="entry name" value="Ligand-binding domain in the NO signalling and Golgi transport"/>
    <property type="match status" value="1"/>
</dbReference>
<reference evidence="3" key="1">
    <citation type="submission" date="2014-01" db="EMBL/GenBank/DDBJ databases">
        <title>The Genome Sequence of Anopheles melas CM1001059_A (V2).</title>
        <authorList>
            <consortium name="The Broad Institute Genomics Platform"/>
            <person name="Neafsey D.E."/>
            <person name="Besansky N."/>
            <person name="Howell P."/>
            <person name="Walton C."/>
            <person name="Young S.K."/>
            <person name="Zeng Q."/>
            <person name="Gargeya S."/>
            <person name="Fitzgerald M."/>
            <person name="Haas B."/>
            <person name="Abouelleil A."/>
            <person name="Allen A.W."/>
            <person name="Alvarado L."/>
            <person name="Arachchi H.M."/>
            <person name="Berlin A.M."/>
            <person name="Chapman S.B."/>
            <person name="Gainer-Dewar J."/>
            <person name="Goldberg J."/>
            <person name="Griggs A."/>
            <person name="Gujja S."/>
            <person name="Hansen M."/>
            <person name="Howarth C."/>
            <person name="Imamovic A."/>
            <person name="Ireland A."/>
            <person name="Larimer J."/>
            <person name="McCowan C."/>
            <person name="Murphy C."/>
            <person name="Pearson M."/>
            <person name="Poon T.W."/>
            <person name="Priest M."/>
            <person name="Roberts A."/>
            <person name="Saif S."/>
            <person name="Shea T."/>
            <person name="Sisk P."/>
            <person name="Sykes S."/>
            <person name="Wortman J."/>
            <person name="Nusbaum C."/>
            <person name="Birren B."/>
        </authorList>
    </citation>
    <scope>NUCLEOTIDE SEQUENCE [LARGE SCALE GENOMIC DNA]</scope>
    <source>
        <strain evidence="3">CM1001059</strain>
    </source>
</reference>
<keyword evidence="3" id="KW-1185">Reference proteome</keyword>
<dbReference type="InterPro" id="IPR024096">
    <property type="entry name" value="NO_sig/Golgi_transp_ligand-bd"/>
</dbReference>
<dbReference type="PANTHER" id="PTHR45655">
    <property type="entry name" value="GUANYLATE CYCLASE SOLUBLE SUBUNIT BETA-2"/>
    <property type="match status" value="1"/>
</dbReference>
<accession>A0A182TFI9</accession>
<organism evidence="2 3">
    <name type="scientific">Anopheles melas</name>
    <dbReference type="NCBI Taxonomy" id="34690"/>
    <lineage>
        <taxon>Eukaryota</taxon>
        <taxon>Metazoa</taxon>
        <taxon>Ecdysozoa</taxon>
        <taxon>Arthropoda</taxon>
        <taxon>Hexapoda</taxon>
        <taxon>Insecta</taxon>
        <taxon>Pterygota</taxon>
        <taxon>Neoptera</taxon>
        <taxon>Endopterygota</taxon>
        <taxon>Diptera</taxon>
        <taxon>Nematocera</taxon>
        <taxon>Culicoidea</taxon>
        <taxon>Culicidae</taxon>
        <taxon>Anophelinae</taxon>
        <taxon>Anopheles</taxon>
    </lineage>
</organism>
<dbReference type="PANTHER" id="PTHR45655:SF5">
    <property type="entry name" value="SOLUBLE GUANYLATE CYCLASE 89DA-RELATED"/>
    <property type="match status" value="1"/>
</dbReference>
<dbReference type="Pfam" id="PF07700">
    <property type="entry name" value="HNOB"/>
    <property type="match status" value="1"/>
</dbReference>
<evidence type="ECO:0000259" key="1">
    <source>
        <dbReference type="Pfam" id="PF07700"/>
    </source>
</evidence>
<dbReference type="GO" id="GO:0019934">
    <property type="term" value="P:cGMP-mediated signaling"/>
    <property type="evidence" value="ECO:0007669"/>
    <property type="project" value="TreeGrafter"/>
</dbReference>
<dbReference type="Gene3D" id="3.90.1520.10">
    <property type="entry name" value="H-NOX domain"/>
    <property type="match status" value="1"/>
</dbReference>
<dbReference type="GO" id="GO:0070482">
    <property type="term" value="P:response to oxygen levels"/>
    <property type="evidence" value="ECO:0007669"/>
    <property type="project" value="TreeGrafter"/>
</dbReference>
<evidence type="ECO:0000313" key="3">
    <source>
        <dbReference type="Proteomes" id="UP000075902"/>
    </source>
</evidence>
<feature type="domain" description="Heme NO-binding" evidence="1">
    <location>
        <begin position="44"/>
        <end position="108"/>
    </location>
</feature>
<dbReference type="GO" id="GO:0020037">
    <property type="term" value="F:heme binding"/>
    <property type="evidence" value="ECO:0007669"/>
    <property type="project" value="InterPro"/>
</dbReference>
<dbReference type="EnsemblMetazoa" id="AMEC001399-RA">
    <property type="protein sequence ID" value="AMEC001399-PA"/>
    <property type="gene ID" value="AMEC001399"/>
</dbReference>
<name>A0A182TFI9_9DIPT</name>
<reference evidence="2" key="2">
    <citation type="submission" date="2020-05" db="UniProtKB">
        <authorList>
            <consortium name="EnsemblMetazoa"/>
        </authorList>
    </citation>
    <scope>IDENTIFICATION</scope>
    <source>
        <strain evidence="2">CM1001059</strain>
    </source>
</reference>
<dbReference type="AlphaFoldDB" id="A0A182TFI9"/>